<name>T0IT90_9SPHN</name>
<proteinExistence type="predicted"/>
<dbReference type="eggNOG" id="ENOG5031B7Z">
    <property type="taxonomic scope" value="Bacteria"/>
</dbReference>
<evidence type="ECO:0000256" key="1">
    <source>
        <dbReference type="SAM" id="MobiDB-lite"/>
    </source>
</evidence>
<dbReference type="PATRIC" id="fig|1331060.3.peg.3675"/>
<accession>T0IT90</accession>
<sequence length="193" mass="21302">MFHPPRPSPLTGGSDISRLLDQLSHCCSRPRYAFMLLTLIADVARPDGSAGPLVKVNEALVPLRDWLCDALTPMGQRDPRRLALVERVREEMEKNGDLTGEAPKDAQILSDEVRRRVRASGKTNLSRAASELVKAGLLKRHYQGYRVDHLNRGAQRQAVYTLAGCARALISGRAIPPHPNTPARSKQGDLFAH</sequence>
<dbReference type="RefSeq" id="WP_021227367.1">
    <property type="nucleotide sequence ID" value="NZ_ATDP01000101.1"/>
</dbReference>
<organism evidence="2 3">
    <name type="scientific">Sphingobium lactosutens DS20</name>
    <dbReference type="NCBI Taxonomy" id="1331060"/>
    <lineage>
        <taxon>Bacteria</taxon>
        <taxon>Pseudomonadati</taxon>
        <taxon>Pseudomonadota</taxon>
        <taxon>Alphaproteobacteria</taxon>
        <taxon>Sphingomonadales</taxon>
        <taxon>Sphingomonadaceae</taxon>
        <taxon>Sphingobium</taxon>
    </lineage>
</organism>
<comment type="caution">
    <text evidence="2">The sequence shown here is derived from an EMBL/GenBank/DDBJ whole genome shotgun (WGS) entry which is preliminary data.</text>
</comment>
<reference evidence="2 3" key="1">
    <citation type="journal article" date="2013" name="Genome Announc.">
        <title>Draft Genome Sequence of Sphingobium lactosutens Strain DS20T, Isolated from a Hexachlorocyclohexane Dumpsite.</title>
        <authorList>
            <person name="Kumar R."/>
            <person name="Dwivedi V."/>
            <person name="Negi V."/>
            <person name="Khurana J.P."/>
            <person name="Lal R."/>
        </authorList>
    </citation>
    <scope>NUCLEOTIDE SEQUENCE [LARGE SCALE GENOMIC DNA]</scope>
    <source>
        <strain evidence="2 3">DS20</strain>
    </source>
</reference>
<keyword evidence="3" id="KW-1185">Reference proteome</keyword>
<gene>
    <name evidence="2" type="ORF">RLDS_19020</name>
</gene>
<dbReference type="EMBL" id="ATDP01000101">
    <property type="protein sequence ID" value="EQB12869.1"/>
    <property type="molecule type" value="Genomic_DNA"/>
</dbReference>
<evidence type="ECO:0000313" key="3">
    <source>
        <dbReference type="Proteomes" id="UP000015531"/>
    </source>
</evidence>
<feature type="region of interest" description="Disordered" evidence="1">
    <location>
        <begin position="172"/>
        <end position="193"/>
    </location>
</feature>
<dbReference type="Proteomes" id="UP000015531">
    <property type="component" value="Unassembled WGS sequence"/>
</dbReference>
<evidence type="ECO:0000313" key="2">
    <source>
        <dbReference type="EMBL" id="EQB12869.1"/>
    </source>
</evidence>
<protein>
    <submittedName>
        <fullName evidence="2">Uncharacterized protein</fullName>
    </submittedName>
</protein>
<dbReference type="OrthoDB" id="7471348at2"/>
<dbReference type="AlphaFoldDB" id="T0IT90"/>
<feature type="region of interest" description="Disordered" evidence="1">
    <location>
        <begin position="93"/>
        <end position="112"/>
    </location>
</feature>